<dbReference type="PANTHER" id="PTHR19370">
    <property type="entry name" value="NADH-CYTOCHROME B5 REDUCTASE"/>
    <property type="match status" value="1"/>
</dbReference>
<dbReference type="SMART" id="SM01117">
    <property type="entry name" value="Cyt-b5"/>
    <property type="match status" value="1"/>
</dbReference>
<keyword evidence="9" id="KW-1133">Transmembrane helix</keyword>
<keyword evidence="2" id="KW-0349">Heme</keyword>
<keyword evidence="5 8" id="KW-0274">FAD</keyword>
<dbReference type="Pfam" id="PF00173">
    <property type="entry name" value="Cyt-b5"/>
    <property type="match status" value="1"/>
</dbReference>
<dbReference type="InParanoid" id="A0A078B6V0"/>
<dbReference type="InterPro" id="IPR005018">
    <property type="entry name" value="DOMON_domain"/>
</dbReference>
<feature type="transmembrane region" description="Helical" evidence="9">
    <location>
        <begin position="577"/>
        <end position="598"/>
    </location>
</feature>
<dbReference type="Gene3D" id="1.20.120.1770">
    <property type="match status" value="1"/>
</dbReference>
<dbReference type="GO" id="GO:0071949">
    <property type="term" value="F:FAD binding"/>
    <property type="evidence" value="ECO:0007669"/>
    <property type="project" value="TreeGrafter"/>
</dbReference>
<feature type="transmembrane region" description="Helical" evidence="9">
    <location>
        <begin position="269"/>
        <end position="292"/>
    </location>
</feature>
<dbReference type="Pfam" id="PF03351">
    <property type="entry name" value="DOMON"/>
    <property type="match status" value="1"/>
</dbReference>
<dbReference type="Gene3D" id="3.40.50.80">
    <property type="entry name" value="Nucleotide-binding domain of ferredoxin-NADP reductase (FNR) module"/>
    <property type="match status" value="1"/>
</dbReference>
<keyword evidence="3 8" id="KW-0285">Flavoprotein</keyword>
<dbReference type="InterPro" id="IPR045266">
    <property type="entry name" value="DOH_DOMON"/>
</dbReference>
<dbReference type="SUPFAM" id="SSF49344">
    <property type="entry name" value="CBD9-like"/>
    <property type="match status" value="1"/>
</dbReference>
<keyword evidence="6" id="KW-0560">Oxidoreductase</keyword>
<feature type="transmembrane region" description="Helical" evidence="9">
    <location>
        <begin position="192"/>
        <end position="209"/>
    </location>
</feature>
<dbReference type="Pfam" id="PF00175">
    <property type="entry name" value="NAD_binding_1"/>
    <property type="match status" value="1"/>
</dbReference>
<dbReference type="GO" id="GO:0020037">
    <property type="term" value="F:heme binding"/>
    <property type="evidence" value="ECO:0007669"/>
    <property type="project" value="InterPro"/>
</dbReference>
<dbReference type="InterPro" id="IPR001199">
    <property type="entry name" value="Cyt_B5-like_heme/steroid-bd"/>
</dbReference>
<feature type="transmembrane region" description="Helical" evidence="9">
    <location>
        <begin position="229"/>
        <end position="248"/>
    </location>
</feature>
<name>A0A078B6V0_STYLE</name>
<evidence type="ECO:0000256" key="8">
    <source>
        <dbReference type="PIRSR" id="PIRSR601834-1"/>
    </source>
</evidence>
<feature type="binding site" evidence="8">
    <location>
        <position position="534"/>
    </location>
    <ligand>
        <name>FAD</name>
        <dbReference type="ChEBI" id="CHEBI:57692"/>
    </ligand>
</feature>
<dbReference type="SUPFAM" id="SSF55856">
    <property type="entry name" value="Cytochrome b5-like heme/steroid binding domain"/>
    <property type="match status" value="1"/>
</dbReference>
<evidence type="ECO:0000256" key="3">
    <source>
        <dbReference type="ARBA" id="ARBA00022630"/>
    </source>
</evidence>
<feature type="transmembrane region" description="Helical" evidence="9">
    <location>
        <begin position="161"/>
        <end position="180"/>
    </location>
</feature>
<dbReference type="InterPro" id="IPR039261">
    <property type="entry name" value="FNR_nucleotide-bd"/>
</dbReference>
<dbReference type="GO" id="GO:0016491">
    <property type="term" value="F:oxidoreductase activity"/>
    <property type="evidence" value="ECO:0007669"/>
    <property type="project" value="UniProtKB-KW"/>
</dbReference>
<keyword evidence="9" id="KW-0812">Transmembrane</keyword>
<proteinExistence type="predicted"/>
<dbReference type="Proteomes" id="UP000039865">
    <property type="component" value="Unassembled WGS sequence"/>
</dbReference>
<dbReference type="AlphaFoldDB" id="A0A078B6V0"/>
<feature type="domain" description="Cytochrome b5 heme-binding" evidence="10">
    <location>
        <begin position="336"/>
        <end position="426"/>
    </location>
</feature>
<evidence type="ECO:0000256" key="7">
    <source>
        <dbReference type="ARBA" id="ARBA00023004"/>
    </source>
</evidence>
<dbReference type="PROSITE" id="PS50255">
    <property type="entry name" value="CYTOCHROME_B5_2"/>
    <property type="match status" value="1"/>
</dbReference>
<feature type="binding site" evidence="8">
    <location>
        <position position="541"/>
    </location>
    <ligand>
        <name>FAD</name>
        <dbReference type="ChEBI" id="CHEBI:57692"/>
    </ligand>
</feature>
<comment type="cofactor">
    <cofactor evidence="1 8">
        <name>FAD</name>
        <dbReference type="ChEBI" id="CHEBI:57692"/>
    </cofactor>
</comment>
<accession>A0A078B6V0</accession>
<keyword evidence="9" id="KW-0472">Membrane</keyword>
<evidence type="ECO:0000256" key="4">
    <source>
        <dbReference type="ARBA" id="ARBA00022723"/>
    </source>
</evidence>
<keyword evidence="4" id="KW-0479">Metal-binding</keyword>
<dbReference type="GO" id="GO:0046872">
    <property type="term" value="F:metal ion binding"/>
    <property type="evidence" value="ECO:0007669"/>
    <property type="project" value="UniProtKB-KW"/>
</dbReference>
<dbReference type="Gene3D" id="3.10.120.10">
    <property type="entry name" value="Cytochrome b5-like heme/steroid binding domain"/>
    <property type="match status" value="1"/>
</dbReference>
<organism evidence="12 13">
    <name type="scientific">Stylonychia lemnae</name>
    <name type="common">Ciliate</name>
    <dbReference type="NCBI Taxonomy" id="5949"/>
    <lineage>
        <taxon>Eukaryota</taxon>
        <taxon>Sar</taxon>
        <taxon>Alveolata</taxon>
        <taxon>Ciliophora</taxon>
        <taxon>Intramacronucleata</taxon>
        <taxon>Spirotrichea</taxon>
        <taxon>Stichotrichia</taxon>
        <taxon>Sporadotrichida</taxon>
        <taxon>Oxytrichidae</taxon>
        <taxon>Stylonychinae</taxon>
        <taxon>Stylonychia</taxon>
    </lineage>
</organism>
<feature type="transmembrane region" description="Helical" evidence="9">
    <location>
        <begin position="304"/>
        <end position="322"/>
    </location>
</feature>
<reference evidence="12 13" key="1">
    <citation type="submission" date="2014-06" db="EMBL/GenBank/DDBJ databases">
        <authorList>
            <person name="Swart Estienne"/>
        </authorList>
    </citation>
    <scope>NUCLEOTIDE SEQUENCE [LARGE SCALE GENOMIC DNA]</scope>
    <source>
        <strain evidence="12 13">130c</strain>
    </source>
</reference>
<gene>
    <name evidence="12" type="primary">Contig18894.g20043</name>
    <name evidence="12" type="ORF">STYLEM_19407</name>
</gene>
<dbReference type="OMA" id="INYSECE"/>
<keyword evidence="7" id="KW-0408">Iron</keyword>
<dbReference type="PANTHER" id="PTHR19370:SF185">
    <property type="entry name" value="NADH-CYTOCHROME B5 REDUCTASE"/>
    <property type="match status" value="1"/>
</dbReference>
<dbReference type="InterPro" id="IPR036400">
    <property type="entry name" value="Cyt_B5-like_heme/steroid_sf"/>
</dbReference>
<evidence type="ECO:0000259" key="11">
    <source>
        <dbReference type="PROSITE" id="PS50836"/>
    </source>
</evidence>
<dbReference type="InterPro" id="IPR001834">
    <property type="entry name" value="CBR-like"/>
</dbReference>
<dbReference type="Gene3D" id="2.60.40.1210">
    <property type="entry name" value="Cellobiose dehydrogenase, cytochrome domain"/>
    <property type="match status" value="1"/>
</dbReference>
<dbReference type="InterPro" id="IPR018506">
    <property type="entry name" value="Cyt_B5_heme-BS"/>
</dbReference>
<evidence type="ECO:0000256" key="9">
    <source>
        <dbReference type="SAM" id="Phobius"/>
    </source>
</evidence>
<evidence type="ECO:0000259" key="10">
    <source>
        <dbReference type="PROSITE" id="PS50255"/>
    </source>
</evidence>
<keyword evidence="13" id="KW-1185">Reference proteome</keyword>
<dbReference type="OrthoDB" id="310734at2759"/>
<dbReference type="EMBL" id="CCKQ01018309">
    <property type="protein sequence ID" value="CDW90265.1"/>
    <property type="molecule type" value="Genomic_DNA"/>
</dbReference>
<feature type="domain" description="DOMON" evidence="11">
    <location>
        <begin position="1"/>
        <end position="116"/>
    </location>
</feature>
<evidence type="ECO:0000313" key="12">
    <source>
        <dbReference type="EMBL" id="CDW90265.1"/>
    </source>
</evidence>
<protein>
    <submittedName>
        <fullName evidence="12">Cytochrome b5-like heme steroid binding domain containing protein</fullName>
    </submittedName>
</protein>
<sequence>MQPWTFDAYLHNATHFVFDLEIPLKSYLGIGFGTSMFGSDMIVMIAHQNGTFEIFDMWSEDYEVPILDEQQDVKILSYTANSTYASVKICRSLETGDKKDFHIFKNREVDLMWAFVQNVDHIASHSMQQRGLFKILFKTVELTTDLLAIEGRQDIAFFFRWHGYCLTLSWNVFAFIMIFTNRYMKYFNHNNYMIHVFTGTLMGGFTFFYTFFASQKLKFNMNYQDRHHLIGAVVPLLLIAVGLTGKLARDRMFAMQRNHREIIPMRQRHATLGWTIIVISQGAILTGVYKYYSGIEQLRIYQGYFLLVVVEVLILYGFEFYIQKINSSKPTSDHIKKKISQEQFSKGILSGQQYVLLDDLVLDVSNYKLDHPGGLFLLHHNIGQDISKFFYGGYTYENYIPDKSGHIHSNAALSFAINKLAVAKLDKQGKIQGKYRIVERKSLNTTTSLIRLQSKKTSKQTLYSILDINTFGLHYLLSSSENPNHQRQYSFAHSLNPDIYQQNLRLIKQALDNSKDIIAVEKSYLTSDIYLTVKNYSQGLSSDLHNASKNDEFNINGLYGLGLGIYPSNQTKLTGNYLIFAGGTGIIPFLDLLSYILWYNLGLIPEQSSLIDGDFKIHLHCSFREKNDYIGQELIEGLKRVNQIKVMSNFQVKMRDQNNKEWEKDYLQKAVEQAEGKVNKIWVCGPPKMNESFNIFFNQLKKQFKFKNEILSLL</sequence>
<evidence type="ECO:0000256" key="2">
    <source>
        <dbReference type="ARBA" id="ARBA00022617"/>
    </source>
</evidence>
<evidence type="ECO:0000256" key="6">
    <source>
        <dbReference type="ARBA" id="ARBA00023002"/>
    </source>
</evidence>
<evidence type="ECO:0000256" key="5">
    <source>
        <dbReference type="ARBA" id="ARBA00022827"/>
    </source>
</evidence>
<dbReference type="PROSITE" id="PS50836">
    <property type="entry name" value="DOMON"/>
    <property type="match status" value="1"/>
</dbReference>
<evidence type="ECO:0000256" key="1">
    <source>
        <dbReference type="ARBA" id="ARBA00001974"/>
    </source>
</evidence>
<dbReference type="SMART" id="SM00664">
    <property type="entry name" value="DoH"/>
    <property type="match status" value="1"/>
</dbReference>
<dbReference type="CDD" id="cd09631">
    <property type="entry name" value="DOMON_DOH"/>
    <property type="match status" value="1"/>
</dbReference>
<dbReference type="SUPFAM" id="SSF52343">
    <property type="entry name" value="Ferredoxin reductase-like, C-terminal NADP-linked domain"/>
    <property type="match status" value="1"/>
</dbReference>
<evidence type="ECO:0000313" key="13">
    <source>
        <dbReference type="Proteomes" id="UP000039865"/>
    </source>
</evidence>
<dbReference type="PROSITE" id="PS00191">
    <property type="entry name" value="CYTOCHROME_B5_1"/>
    <property type="match status" value="1"/>
</dbReference>
<dbReference type="InterPro" id="IPR001433">
    <property type="entry name" value="OxRdtase_FAD/NAD-bd"/>
</dbReference>